<dbReference type="EMBL" id="QXFW01002456">
    <property type="protein sequence ID" value="KAE8978369.1"/>
    <property type="molecule type" value="Genomic_DNA"/>
</dbReference>
<evidence type="ECO:0000313" key="3">
    <source>
        <dbReference type="Proteomes" id="UP000460718"/>
    </source>
</evidence>
<evidence type="ECO:0000256" key="1">
    <source>
        <dbReference type="SAM" id="MobiDB-lite"/>
    </source>
</evidence>
<feature type="compositionally biased region" description="Basic and acidic residues" evidence="1">
    <location>
        <begin position="219"/>
        <end position="228"/>
    </location>
</feature>
<protein>
    <recommendedName>
        <fullName evidence="4">CCHC-type domain-containing protein</fullName>
    </recommendedName>
</protein>
<dbReference type="PANTHER" id="PTHR33223:SF6">
    <property type="entry name" value="CCHC-TYPE DOMAIN-CONTAINING PROTEIN"/>
    <property type="match status" value="1"/>
</dbReference>
<feature type="region of interest" description="Disordered" evidence="1">
    <location>
        <begin position="323"/>
        <end position="361"/>
    </location>
</feature>
<dbReference type="InterPro" id="IPR036875">
    <property type="entry name" value="Znf_CCHC_sf"/>
</dbReference>
<reference evidence="2 3" key="1">
    <citation type="submission" date="2018-09" db="EMBL/GenBank/DDBJ databases">
        <title>Genomic investigation of the strawberry pathogen Phytophthora fragariae indicates pathogenicity is determined by transcriptional variation in three key races.</title>
        <authorList>
            <person name="Adams T.M."/>
            <person name="Armitage A.D."/>
            <person name="Sobczyk M.K."/>
            <person name="Bates H.J."/>
            <person name="Dunwell J.M."/>
            <person name="Nellist C.F."/>
            <person name="Harrison R.J."/>
        </authorList>
    </citation>
    <scope>NUCLEOTIDE SEQUENCE [LARGE SCALE GENOMIC DNA]</scope>
    <source>
        <strain evidence="2 3">SCRP245</strain>
    </source>
</reference>
<accession>A0A6A3I5Y5</accession>
<organism evidence="2 3">
    <name type="scientific">Phytophthora fragariae</name>
    <dbReference type="NCBI Taxonomy" id="53985"/>
    <lineage>
        <taxon>Eukaryota</taxon>
        <taxon>Sar</taxon>
        <taxon>Stramenopiles</taxon>
        <taxon>Oomycota</taxon>
        <taxon>Peronosporomycetes</taxon>
        <taxon>Peronosporales</taxon>
        <taxon>Peronosporaceae</taxon>
        <taxon>Phytophthora</taxon>
    </lineage>
</organism>
<feature type="region of interest" description="Disordered" evidence="1">
    <location>
        <begin position="219"/>
        <end position="239"/>
    </location>
</feature>
<dbReference type="GO" id="GO:0008270">
    <property type="term" value="F:zinc ion binding"/>
    <property type="evidence" value="ECO:0007669"/>
    <property type="project" value="InterPro"/>
</dbReference>
<comment type="caution">
    <text evidence="2">The sequence shown here is derived from an EMBL/GenBank/DDBJ whole genome shotgun (WGS) entry which is preliminary data.</text>
</comment>
<feature type="region of interest" description="Disordered" evidence="1">
    <location>
        <begin position="403"/>
        <end position="424"/>
    </location>
</feature>
<name>A0A6A3I5Y5_9STRA</name>
<feature type="compositionally biased region" description="Gly residues" evidence="1">
    <location>
        <begin position="351"/>
        <end position="361"/>
    </location>
</feature>
<dbReference type="Proteomes" id="UP000460718">
    <property type="component" value="Unassembled WGS sequence"/>
</dbReference>
<gene>
    <name evidence="2" type="ORF">PF011_g23275</name>
</gene>
<feature type="compositionally biased region" description="Basic and acidic residues" evidence="1">
    <location>
        <begin position="476"/>
        <end position="488"/>
    </location>
</feature>
<evidence type="ECO:0008006" key="4">
    <source>
        <dbReference type="Google" id="ProtNLM"/>
    </source>
</evidence>
<dbReference type="GO" id="GO:0003676">
    <property type="term" value="F:nucleic acid binding"/>
    <property type="evidence" value="ECO:0007669"/>
    <property type="project" value="InterPro"/>
</dbReference>
<sequence>MGWWDALTPGQQRAMMQRFVIQTPVAATPTAPPPTPTPVVIQPRRNKVKKLDIEDFRGTPTESIEAWLSTVQQSVQRHAMLGGETWTSAELEYGVAAHLKGDANKWLVIMSEGLEAEDCTFEYLVSCLRKKYGRRENTWQTQKRLGKREQQPGERGDSFANSLTNIGFGKRVSAEEYLEAFYDGLNNQEAAAHIRTMGPQTLSEAVEFTINGYGEYGEGRKGKADTKEAGTVPPKKSEAKPEVADFINWKQLGLGFGGSDVGPSYDDAGKAISGLANTAGLKDGALPLAALQAIAVAAGIGQAAAARVPATKVEASKTKTARTLEVKAEARPTESADLPVLAQPPTTNQRQGGGQHYGGRGGGGEYYGGQYDGGGYSGGGRGGYGGGARGGYGGGRGGFGGGGRSGGRGNAGALSNYGPSDGRPIMQRKAESTCHYCGQNGHWWRVCRVRIAGTSQPAAPTSTTAAADSGGGDQCGRPDTKHLGDSGKRRGGQLRRRLDSPARTHSPKR</sequence>
<dbReference type="Gene3D" id="4.10.60.10">
    <property type="entry name" value="Zinc finger, CCHC-type"/>
    <property type="match status" value="1"/>
</dbReference>
<feature type="compositionally biased region" description="Basic and acidic residues" evidence="1">
    <location>
        <begin position="147"/>
        <end position="157"/>
    </location>
</feature>
<dbReference type="SUPFAM" id="SSF57756">
    <property type="entry name" value="Retrovirus zinc finger-like domains"/>
    <property type="match status" value="1"/>
</dbReference>
<dbReference type="PANTHER" id="PTHR33223">
    <property type="entry name" value="CCHC-TYPE DOMAIN-CONTAINING PROTEIN"/>
    <property type="match status" value="1"/>
</dbReference>
<feature type="region of interest" description="Disordered" evidence="1">
    <location>
        <begin position="456"/>
        <end position="509"/>
    </location>
</feature>
<proteinExistence type="predicted"/>
<feature type="compositionally biased region" description="Basic and acidic residues" evidence="1">
    <location>
        <begin position="323"/>
        <end position="334"/>
    </location>
</feature>
<dbReference type="AlphaFoldDB" id="A0A6A3I5Y5"/>
<feature type="compositionally biased region" description="Low complexity" evidence="1">
    <location>
        <begin position="456"/>
        <end position="468"/>
    </location>
</feature>
<feature type="region of interest" description="Disordered" evidence="1">
    <location>
        <begin position="138"/>
        <end position="160"/>
    </location>
</feature>
<evidence type="ECO:0000313" key="2">
    <source>
        <dbReference type="EMBL" id="KAE8978369.1"/>
    </source>
</evidence>